<dbReference type="STRING" id="1036181.SAMN05421756_108117"/>
<keyword evidence="2" id="KW-1185">Reference proteome</keyword>
<dbReference type="AlphaFoldDB" id="A0A1H9L370"/>
<evidence type="ECO:0000313" key="2">
    <source>
        <dbReference type="Proteomes" id="UP000198504"/>
    </source>
</evidence>
<gene>
    <name evidence="1" type="ORF">SAMN05421756_108117</name>
</gene>
<protein>
    <submittedName>
        <fullName evidence="1">Uncharacterized protein</fullName>
    </submittedName>
</protein>
<dbReference type="Pfam" id="PF19698">
    <property type="entry name" value="DUF6197"/>
    <property type="match status" value="1"/>
</dbReference>
<accession>A0A1H9L370</accession>
<dbReference type="InterPro" id="IPR045677">
    <property type="entry name" value="DUF6197"/>
</dbReference>
<sequence length="203" mass="22193">MGWSGRMLSTMTTSERARPAEALRAAWSRFRATLPVPPAPPYVVPQDDPGVAWSRRLDRVRAALEQARTDLVEHGWAQRAWFSVGADGGTVRLATSAEAFALVRPTGTVAGACLVGAMLRRAEDPDRATTHDDVWGAVDELYEALHERMGHGSLPPGRVDAHHRRQAKLRVLTAWNDAPTTTRADVLDLLDRAVSRTVVGACR</sequence>
<organism evidence="1 2">
    <name type="scientific">Microlunatus flavus</name>
    <dbReference type="NCBI Taxonomy" id="1036181"/>
    <lineage>
        <taxon>Bacteria</taxon>
        <taxon>Bacillati</taxon>
        <taxon>Actinomycetota</taxon>
        <taxon>Actinomycetes</taxon>
        <taxon>Propionibacteriales</taxon>
        <taxon>Propionibacteriaceae</taxon>
        <taxon>Microlunatus</taxon>
    </lineage>
</organism>
<reference evidence="2" key="1">
    <citation type="submission" date="2016-10" db="EMBL/GenBank/DDBJ databases">
        <authorList>
            <person name="Varghese N."/>
            <person name="Submissions S."/>
        </authorList>
    </citation>
    <scope>NUCLEOTIDE SEQUENCE [LARGE SCALE GENOMIC DNA]</scope>
    <source>
        <strain evidence="2">CGMCC 4.6856</strain>
    </source>
</reference>
<dbReference type="EMBL" id="FOFA01000008">
    <property type="protein sequence ID" value="SER05453.1"/>
    <property type="molecule type" value="Genomic_DNA"/>
</dbReference>
<name>A0A1H9L370_9ACTN</name>
<evidence type="ECO:0000313" key="1">
    <source>
        <dbReference type="EMBL" id="SER05453.1"/>
    </source>
</evidence>
<dbReference type="Proteomes" id="UP000198504">
    <property type="component" value="Unassembled WGS sequence"/>
</dbReference>
<proteinExistence type="predicted"/>